<evidence type="ECO:0000256" key="2">
    <source>
        <dbReference type="ARBA" id="ARBA00006562"/>
    </source>
</evidence>
<dbReference type="InterPro" id="IPR039039">
    <property type="entry name" value="RAI1-like_fam"/>
</dbReference>
<keyword evidence="7" id="KW-0540">Nuclease</keyword>
<dbReference type="Proteomes" id="UP000236621">
    <property type="component" value="Unassembled WGS sequence"/>
</dbReference>
<comment type="caution">
    <text evidence="9">The sequence shown here is derived from an EMBL/GenBank/DDBJ whole genome shotgun (WGS) entry which is preliminary data.</text>
</comment>
<evidence type="ECO:0000256" key="6">
    <source>
        <dbReference type="ARBA" id="ARBA00048124"/>
    </source>
</evidence>
<dbReference type="GO" id="GO:0000166">
    <property type="term" value="F:nucleotide binding"/>
    <property type="evidence" value="ECO:0007669"/>
    <property type="project" value="UniProtKB-KW"/>
</dbReference>
<evidence type="ECO:0000313" key="9">
    <source>
        <dbReference type="EMBL" id="PNY26078.1"/>
    </source>
</evidence>
<gene>
    <name evidence="9" type="ORF">TCAP_03985</name>
</gene>
<evidence type="ECO:0000256" key="4">
    <source>
        <dbReference type="ARBA" id="ARBA00044692"/>
    </source>
</evidence>
<keyword evidence="10" id="KW-1185">Reference proteome</keyword>
<dbReference type="InterPro" id="IPR013961">
    <property type="entry name" value="RAI1"/>
</dbReference>
<dbReference type="STRING" id="45235.A0A2K3QEV0"/>
<dbReference type="Pfam" id="PF08652">
    <property type="entry name" value="RAI1"/>
    <property type="match status" value="1"/>
</dbReference>
<feature type="domain" description="RAI1-like" evidence="8">
    <location>
        <begin position="85"/>
        <end position="445"/>
    </location>
</feature>
<dbReference type="GO" id="GO:0034353">
    <property type="term" value="F:mRNA 5'-diphosphatase activity"/>
    <property type="evidence" value="ECO:0007669"/>
    <property type="project" value="TreeGrafter"/>
</dbReference>
<evidence type="ECO:0000256" key="3">
    <source>
        <dbReference type="ARBA" id="ARBA00044676"/>
    </source>
</evidence>
<keyword evidence="7" id="KW-0547">Nucleotide-binding</keyword>
<sequence length="462" mass="52758">SATALNTLTPRNLAALLYLVQTRWLLTDPSLVFFFLQGIVDGLLHNHFIAIATRSQKTCGGPAMMTANFSIQPIGRFAGASQPVKRPKEFACFSYDKNHELRLDDSSLKWYYTPQMGVDLSKGFNTFQKQDDSKDEHLESLLKAIMAHEQETGQKIDANIITWRGMMTKIMGTLFEQFDGFEMNATLYQDCIFIEENHEYKMNSRRNEGQRQRRGGPPQALMQFWGYKFETLATIPATWHETPRDYIENRDNQVVNNKEQYCSVVRTGIGKTTLCLGGEVDASKSPLLSNPFSRHPHLTTAATVWDSKPEEKGAPINWVELKTTAEIRNQGDMEAFHRKLMKYWIQSFLLGVPKIIVGFRTRDGVLVNINEIETHRIPETVNARPNAKWNADMCVNFAADFLKWLTRTINDEGVWRISRRPQSPIIEVYKVEGTGHGDILSDEFKNWRIKLALGLSRETGAD</sequence>
<comment type="catalytic activity">
    <reaction evidence="3">
        <text>a 5'-end (N(7)-methyl 5'-triphosphoguanosine)-ribonucleoside-ribonucleotide in mRNA + H2O = a (N(7)-methyl 5'-triphosphoguanosine)-nucleoside + a 5'-end phospho-ribonucleoside in mRNA + H(+)</text>
        <dbReference type="Rhea" id="RHEA:66928"/>
        <dbReference type="Rhea" id="RHEA-COMP:15692"/>
        <dbReference type="Rhea" id="RHEA-COMP:17313"/>
        <dbReference type="ChEBI" id="CHEBI:15377"/>
        <dbReference type="ChEBI" id="CHEBI:15378"/>
        <dbReference type="ChEBI" id="CHEBI:138282"/>
        <dbReference type="ChEBI" id="CHEBI:172876"/>
        <dbReference type="ChEBI" id="CHEBI:172877"/>
    </reaction>
    <physiologicalReaction direction="left-to-right" evidence="3">
        <dbReference type="Rhea" id="RHEA:66929"/>
    </physiologicalReaction>
</comment>
<evidence type="ECO:0000256" key="5">
    <source>
        <dbReference type="ARBA" id="ARBA00046211"/>
    </source>
</evidence>
<dbReference type="GO" id="GO:0004518">
    <property type="term" value="F:nuclease activity"/>
    <property type="evidence" value="ECO:0007669"/>
    <property type="project" value="UniProtKB-KW"/>
</dbReference>
<protein>
    <recommendedName>
        <fullName evidence="7">Decapping nuclease</fullName>
        <ecNumber evidence="7">3.6.1.-</ecNumber>
    </recommendedName>
</protein>
<dbReference type="GO" id="GO:0046872">
    <property type="term" value="F:metal ion binding"/>
    <property type="evidence" value="ECO:0007669"/>
    <property type="project" value="UniProtKB-KW"/>
</dbReference>
<organism evidence="9 10">
    <name type="scientific">Tolypocladium capitatum</name>
    <dbReference type="NCBI Taxonomy" id="45235"/>
    <lineage>
        <taxon>Eukaryota</taxon>
        <taxon>Fungi</taxon>
        <taxon>Dikarya</taxon>
        <taxon>Ascomycota</taxon>
        <taxon>Pezizomycotina</taxon>
        <taxon>Sordariomycetes</taxon>
        <taxon>Hypocreomycetidae</taxon>
        <taxon>Hypocreales</taxon>
        <taxon>Ophiocordycipitaceae</taxon>
        <taxon>Tolypocladium</taxon>
    </lineage>
</organism>
<dbReference type="AlphaFoldDB" id="A0A2K3QEV0"/>
<keyword evidence="7" id="KW-0479">Metal-binding</keyword>
<comment type="similarity">
    <text evidence="2 7">Belongs to the DXO/Dom3Z family.</text>
</comment>
<comment type="catalytic activity">
    <reaction evidence="4">
        <text>a 5'-end triphospho-ribonucleoside in mRNA + H2O = a 5'-end phospho-ribonucleoside in mRNA + diphosphate + H(+)</text>
        <dbReference type="Rhea" id="RHEA:78683"/>
        <dbReference type="Rhea" id="RHEA-COMP:15692"/>
        <dbReference type="Rhea" id="RHEA-COMP:17164"/>
        <dbReference type="ChEBI" id="CHEBI:15377"/>
        <dbReference type="ChEBI" id="CHEBI:15378"/>
        <dbReference type="ChEBI" id="CHEBI:33019"/>
        <dbReference type="ChEBI" id="CHEBI:138282"/>
        <dbReference type="ChEBI" id="CHEBI:167618"/>
    </reaction>
    <physiologicalReaction direction="left-to-right" evidence="4">
        <dbReference type="Rhea" id="RHEA:78684"/>
    </physiologicalReaction>
</comment>
<keyword evidence="7" id="KW-0378">Hydrolase</keyword>
<reference evidence="9 10" key="1">
    <citation type="submission" date="2017-08" db="EMBL/GenBank/DDBJ databases">
        <title>Harnessing the power of phylogenomics to disentangle the directionality and signatures of interkingdom host jumping in the parasitic fungal genus Tolypocladium.</title>
        <authorList>
            <person name="Quandt C.A."/>
            <person name="Patterson W."/>
            <person name="Spatafora J.W."/>
        </authorList>
    </citation>
    <scope>NUCLEOTIDE SEQUENCE [LARGE SCALE GENOMIC DNA]</scope>
    <source>
        <strain evidence="9 10">CBS 113982</strain>
    </source>
</reference>
<proteinExistence type="inferred from homology"/>
<accession>A0A2K3QEV0</accession>
<keyword evidence="7" id="KW-0694">RNA-binding</keyword>
<evidence type="ECO:0000256" key="7">
    <source>
        <dbReference type="RuleBase" id="RU367113"/>
    </source>
</evidence>
<dbReference type="GO" id="GO:0003723">
    <property type="term" value="F:RNA binding"/>
    <property type="evidence" value="ECO:0007669"/>
    <property type="project" value="UniProtKB-KW"/>
</dbReference>
<comment type="catalytic activity">
    <reaction evidence="6">
        <text>a 5'-end NAD(+)-phospho-ribonucleoside in mRNA + H2O = a 5'-end phospho-ribonucleoside in mRNA + NAD(+) + H(+)</text>
        <dbReference type="Rhea" id="RHEA:60880"/>
        <dbReference type="Rhea" id="RHEA-COMP:15692"/>
        <dbReference type="Rhea" id="RHEA-COMP:15698"/>
        <dbReference type="ChEBI" id="CHEBI:15377"/>
        <dbReference type="ChEBI" id="CHEBI:15378"/>
        <dbReference type="ChEBI" id="CHEBI:57540"/>
        <dbReference type="ChEBI" id="CHEBI:138282"/>
        <dbReference type="ChEBI" id="CHEBI:144029"/>
    </reaction>
    <physiologicalReaction direction="left-to-right" evidence="6">
        <dbReference type="Rhea" id="RHEA:60881"/>
    </physiologicalReaction>
</comment>
<dbReference type="GO" id="GO:0005634">
    <property type="term" value="C:nucleus"/>
    <property type="evidence" value="ECO:0007669"/>
    <property type="project" value="UniProtKB-SubCell"/>
</dbReference>
<dbReference type="EC" id="3.6.1.-" evidence="7"/>
<dbReference type="GO" id="GO:0000956">
    <property type="term" value="P:nuclear-transcribed mRNA catabolic process"/>
    <property type="evidence" value="ECO:0007669"/>
    <property type="project" value="TreeGrafter"/>
</dbReference>
<dbReference type="PANTHER" id="PTHR12395">
    <property type="entry name" value="DOM-3 RELATED"/>
    <property type="match status" value="1"/>
</dbReference>
<dbReference type="EMBL" id="NRSZ01000613">
    <property type="protein sequence ID" value="PNY26078.1"/>
    <property type="molecule type" value="Genomic_DNA"/>
</dbReference>
<dbReference type="GO" id="GO:0110155">
    <property type="term" value="P:NAD-cap decapping"/>
    <property type="evidence" value="ECO:0007669"/>
    <property type="project" value="TreeGrafter"/>
</dbReference>
<dbReference type="GO" id="GO:0005829">
    <property type="term" value="C:cytosol"/>
    <property type="evidence" value="ECO:0007669"/>
    <property type="project" value="TreeGrafter"/>
</dbReference>
<evidence type="ECO:0000313" key="10">
    <source>
        <dbReference type="Proteomes" id="UP000236621"/>
    </source>
</evidence>
<evidence type="ECO:0000259" key="8">
    <source>
        <dbReference type="Pfam" id="PF08652"/>
    </source>
</evidence>
<comment type="cofactor">
    <cofactor evidence="1 7">
        <name>a divalent metal cation</name>
        <dbReference type="ChEBI" id="CHEBI:60240"/>
    </cofactor>
</comment>
<comment type="subcellular location">
    <subcellularLocation>
        <location evidence="7">Nucleus</location>
    </subcellularLocation>
</comment>
<keyword evidence="7" id="KW-0539">Nucleus</keyword>
<name>A0A2K3QEV0_9HYPO</name>
<comment type="function">
    <text evidence="5">Decapping enzyme for NAD-capped RNAs: specifically hydrolyzes the nicotinamide adenine dinucleotide (NAD) cap from a subset of RNAs by removing the entire NAD moiety from the 5'-end of an NAD-capped RNA. The NAD-cap is present at the 5'-end of some RNAs and snoRNAs. In contrast to the canonical 5'-end N7 methylguanosine (m7G) cap, the NAD cap promotes mRNA decay. Also acts as a non-canonical decapping enzyme that removes the entire cap structure of m7G capped or incompletely capped RNAs. Has decapping activity toward incomplete 5'-end m7G cap mRNAs such as unmethylated 5'-end-capped RNA (cap0), while it has no activity toward 2'-O-ribose methylated m7G cap (cap1). Also possesses RNA 5'-pyrophosphohydrolase activity by hydrolyzing the 5'-end triphosphate to release pyrophosphates. Stimulates exoribonuclease activity of Rat1, allowing it to degrade RNAs with stable secondary structure more effectively.</text>
</comment>
<dbReference type="PANTHER" id="PTHR12395:SF9">
    <property type="entry name" value="DECAPPING AND EXORIBONUCLEASE PROTEIN"/>
    <property type="match status" value="1"/>
</dbReference>
<evidence type="ECO:0000256" key="1">
    <source>
        <dbReference type="ARBA" id="ARBA00001968"/>
    </source>
</evidence>
<dbReference type="OrthoDB" id="5853397at2759"/>
<feature type="non-terminal residue" evidence="9">
    <location>
        <position position="1"/>
    </location>
</feature>